<organism evidence="2 5">
    <name type="scientific">Oenococcus sicerae</name>
    <dbReference type="NCBI Taxonomy" id="2203724"/>
    <lineage>
        <taxon>Bacteria</taxon>
        <taxon>Bacillati</taxon>
        <taxon>Bacillota</taxon>
        <taxon>Bacilli</taxon>
        <taxon>Lactobacillales</taxon>
        <taxon>Lactobacillaceae</taxon>
        <taxon>Oenococcus</taxon>
    </lineage>
</organism>
<dbReference type="EMBL" id="SDWY01000004">
    <property type="protein sequence ID" value="MDN6900861.1"/>
    <property type="molecule type" value="Genomic_DNA"/>
</dbReference>
<feature type="coiled-coil region" evidence="1">
    <location>
        <begin position="49"/>
        <end position="80"/>
    </location>
</feature>
<evidence type="ECO:0000313" key="5">
    <source>
        <dbReference type="Proteomes" id="UP001167919"/>
    </source>
</evidence>
<name>A0AAJ1VNK7_9LACO</name>
<evidence type="ECO:0000256" key="1">
    <source>
        <dbReference type="SAM" id="Coils"/>
    </source>
</evidence>
<reference evidence="2" key="2">
    <citation type="submission" date="2019-01" db="EMBL/GenBank/DDBJ databases">
        <title>Oenococcus sicerae UCMA17102.</title>
        <authorList>
            <person name="Cousin F.J."/>
            <person name="Le Guellec R."/>
            <person name="Cretenet M."/>
        </authorList>
    </citation>
    <scope>NUCLEOTIDE SEQUENCE</scope>
    <source>
        <strain evidence="2">UCMA17102</strain>
    </source>
</reference>
<protein>
    <submittedName>
        <fullName evidence="2">Uncharacterized protein</fullName>
    </submittedName>
</protein>
<dbReference type="Proteomes" id="UP001167919">
    <property type="component" value="Unassembled WGS sequence"/>
</dbReference>
<evidence type="ECO:0000313" key="2">
    <source>
        <dbReference type="EMBL" id="MDN6900861.1"/>
    </source>
</evidence>
<keyword evidence="1" id="KW-0175">Coiled coil</keyword>
<dbReference type="EMBL" id="CP029684">
    <property type="protein sequence ID" value="QAS69139.1"/>
    <property type="molecule type" value="Genomic_DNA"/>
</dbReference>
<accession>A0AAJ1VNK7</accession>
<reference evidence="3" key="3">
    <citation type="submission" date="2020-01" db="EMBL/GenBank/DDBJ databases">
        <authorList>
            <person name="Cousin F.J."/>
            <person name="Le Guellec R."/>
            <person name="Cretenet M."/>
        </authorList>
    </citation>
    <scope>NUCLEOTIDE SEQUENCE</scope>
    <source>
        <strain evidence="3">UCMA 15228</strain>
    </source>
</reference>
<dbReference type="AlphaFoldDB" id="A0AAJ1VNK7"/>
<reference evidence="3 4" key="1">
    <citation type="journal article" date="2019" name="Syst. Appl. Microbiol.">
        <title>Oenococcus sicerae sp. nov., isolated from French cider.</title>
        <authorList>
            <person name="Cousin F.J."/>
            <person name="Le Guellec R."/>
            <person name="Chagnot C."/>
            <person name="Goux D."/>
            <person name="Dalmasso M."/>
            <person name="Laplace J.M."/>
            <person name="Cretenet M."/>
        </authorList>
    </citation>
    <scope>NUCLEOTIDE SEQUENCE [LARGE SCALE GENOMIC DNA]</scope>
    <source>
        <strain evidence="3 4">UCMA 15228</strain>
    </source>
</reference>
<proteinExistence type="predicted"/>
<dbReference type="RefSeq" id="WP_128684989.1">
    <property type="nucleotide sequence ID" value="NZ_CP029684.2"/>
</dbReference>
<gene>
    <name evidence="3" type="ORF">DLJ48_00660</name>
    <name evidence="2" type="ORF">EVC35_07675</name>
</gene>
<dbReference type="Proteomes" id="UP000286907">
    <property type="component" value="Chromosome"/>
</dbReference>
<sequence>MDQQNTKNFFQTQIDQLINLFKTEISVLKKAFQAAKILTMQSSVQKNNLDQLSQHFDQGEKEIDQATQKLDNDLASLKEELSTVKYPFSKK</sequence>
<evidence type="ECO:0000313" key="4">
    <source>
        <dbReference type="Proteomes" id="UP000286907"/>
    </source>
</evidence>
<keyword evidence="4" id="KW-1185">Reference proteome</keyword>
<evidence type="ECO:0000313" key="3">
    <source>
        <dbReference type="EMBL" id="QAS69139.1"/>
    </source>
</evidence>